<evidence type="ECO:0000313" key="2">
    <source>
        <dbReference type="Proteomes" id="UP001220256"/>
    </source>
</evidence>
<accession>A0ABQ8WJU7</accession>
<dbReference type="Proteomes" id="UP001220256">
    <property type="component" value="Unassembled WGS sequence"/>
</dbReference>
<organism evidence="1 2">
    <name type="scientific">Penicillium chrysogenum</name>
    <name type="common">Penicillium notatum</name>
    <dbReference type="NCBI Taxonomy" id="5076"/>
    <lineage>
        <taxon>Eukaryota</taxon>
        <taxon>Fungi</taxon>
        <taxon>Dikarya</taxon>
        <taxon>Ascomycota</taxon>
        <taxon>Pezizomycotina</taxon>
        <taxon>Eurotiomycetes</taxon>
        <taxon>Eurotiomycetidae</taxon>
        <taxon>Eurotiales</taxon>
        <taxon>Aspergillaceae</taxon>
        <taxon>Penicillium</taxon>
        <taxon>Penicillium chrysogenum species complex</taxon>
    </lineage>
</organism>
<name>A0ABQ8WJU7_PENCH</name>
<gene>
    <name evidence="1" type="ORF">N7505_005815</name>
</gene>
<keyword evidence="2" id="KW-1185">Reference proteome</keyword>
<comment type="caution">
    <text evidence="1">The sequence shown here is derived from an EMBL/GenBank/DDBJ whole genome shotgun (WGS) entry which is preliminary data.</text>
</comment>
<sequence length="100" mass="11318">MAMCFTPRYRDALKLVRSYIGESVKVAEKKRKHLHKKGDVDSPAAVDLIVKGEVQLAKDQERAPHLIPRTRLGLGRRLVLGRGRQVGSIRKSEQYCLRPA</sequence>
<protein>
    <recommendedName>
        <fullName evidence="3">Cyclic nucleotide-binding domain-containing protein</fullName>
    </recommendedName>
</protein>
<reference evidence="1 2" key="1">
    <citation type="journal article" date="2023" name="IMA Fungus">
        <title>Comparative genomic study of the Penicillium genus elucidates a diverse pangenome and 15 lateral gene transfer events.</title>
        <authorList>
            <person name="Petersen C."/>
            <person name="Sorensen T."/>
            <person name="Nielsen M.R."/>
            <person name="Sondergaard T.E."/>
            <person name="Sorensen J.L."/>
            <person name="Fitzpatrick D.A."/>
            <person name="Frisvad J.C."/>
            <person name="Nielsen K.L."/>
        </authorList>
    </citation>
    <scope>NUCLEOTIDE SEQUENCE [LARGE SCALE GENOMIC DNA]</scope>
    <source>
        <strain evidence="1 2">IBT 3361</strain>
    </source>
</reference>
<dbReference type="EMBL" id="JAPVEB010000003">
    <property type="protein sequence ID" value="KAJ5270057.1"/>
    <property type="molecule type" value="Genomic_DNA"/>
</dbReference>
<evidence type="ECO:0008006" key="3">
    <source>
        <dbReference type="Google" id="ProtNLM"/>
    </source>
</evidence>
<evidence type="ECO:0000313" key="1">
    <source>
        <dbReference type="EMBL" id="KAJ5270057.1"/>
    </source>
</evidence>
<proteinExistence type="predicted"/>